<dbReference type="PANTHER" id="PTHR33337">
    <property type="entry name" value="GFA DOMAIN-CONTAINING PROTEIN"/>
    <property type="match status" value="1"/>
</dbReference>
<dbReference type="Pfam" id="PF04828">
    <property type="entry name" value="GFA"/>
    <property type="match status" value="1"/>
</dbReference>
<evidence type="ECO:0000313" key="6">
    <source>
        <dbReference type="EMBL" id="SHJ78019.1"/>
    </source>
</evidence>
<evidence type="ECO:0000256" key="1">
    <source>
        <dbReference type="ARBA" id="ARBA00005495"/>
    </source>
</evidence>
<evidence type="ECO:0000256" key="2">
    <source>
        <dbReference type="ARBA" id="ARBA00022723"/>
    </source>
</evidence>
<dbReference type="GO" id="GO:0016846">
    <property type="term" value="F:carbon-sulfur lyase activity"/>
    <property type="evidence" value="ECO:0007669"/>
    <property type="project" value="InterPro"/>
</dbReference>
<dbReference type="STRING" id="1470563.SAMN05444000_1138"/>
<dbReference type="InterPro" id="IPR006913">
    <property type="entry name" value="CENP-V/GFA"/>
</dbReference>
<reference evidence="7" key="1">
    <citation type="submission" date="2016-11" db="EMBL/GenBank/DDBJ databases">
        <authorList>
            <person name="Varghese N."/>
            <person name="Submissions S."/>
        </authorList>
    </citation>
    <scope>NUCLEOTIDE SEQUENCE [LARGE SCALE GENOMIC DNA]</scope>
    <source>
        <strain evidence="7">DSM 100564</strain>
    </source>
</reference>
<dbReference type="SUPFAM" id="SSF51316">
    <property type="entry name" value="Mss4-like"/>
    <property type="match status" value="1"/>
</dbReference>
<comment type="similarity">
    <text evidence="1">Belongs to the Gfa family.</text>
</comment>
<evidence type="ECO:0000256" key="3">
    <source>
        <dbReference type="ARBA" id="ARBA00022833"/>
    </source>
</evidence>
<dbReference type="Proteomes" id="UP000183982">
    <property type="component" value="Unassembled WGS sequence"/>
</dbReference>
<accession>A0A1M6M3K2</accession>
<keyword evidence="2" id="KW-0479">Metal-binding</keyword>
<dbReference type="Gene3D" id="3.90.1590.10">
    <property type="entry name" value="glutathione-dependent formaldehyde- activating enzyme (gfa)"/>
    <property type="match status" value="1"/>
</dbReference>
<dbReference type="EMBL" id="FQZQ01000013">
    <property type="protein sequence ID" value="SHJ78019.1"/>
    <property type="molecule type" value="Genomic_DNA"/>
</dbReference>
<keyword evidence="4" id="KW-0456">Lyase</keyword>
<dbReference type="InterPro" id="IPR011057">
    <property type="entry name" value="Mss4-like_sf"/>
</dbReference>
<dbReference type="PROSITE" id="PS51891">
    <property type="entry name" value="CENP_V_GFA"/>
    <property type="match status" value="1"/>
</dbReference>
<dbReference type="PANTHER" id="PTHR33337:SF40">
    <property type="entry name" value="CENP-V_GFA DOMAIN-CONTAINING PROTEIN-RELATED"/>
    <property type="match status" value="1"/>
</dbReference>
<evidence type="ECO:0000259" key="5">
    <source>
        <dbReference type="PROSITE" id="PS51891"/>
    </source>
</evidence>
<keyword evidence="3" id="KW-0862">Zinc</keyword>
<feature type="domain" description="CENP-V/GFA" evidence="5">
    <location>
        <begin position="41"/>
        <end position="144"/>
    </location>
</feature>
<evidence type="ECO:0000256" key="4">
    <source>
        <dbReference type="ARBA" id="ARBA00023239"/>
    </source>
</evidence>
<proteinExistence type="inferred from homology"/>
<dbReference type="PROSITE" id="PS51257">
    <property type="entry name" value="PROKAR_LIPOPROTEIN"/>
    <property type="match status" value="1"/>
</dbReference>
<gene>
    <name evidence="6" type="ORF">SAMN05444000_1138</name>
</gene>
<dbReference type="AlphaFoldDB" id="A0A1M6M3K2"/>
<sequence>MRPASAHLTEFFRLPLMINAFALVSCEHVMPKPKGKPMTKLTGQCLCGDISFEADGEVPVMANCHCTHCRQSTGAAFATLMFMKQDDVKITGTPKTFQHKSDAGSTMTKHFCGNCGTPMFTQNSSREGMLGLRAGVINEHEEFTPKVNVYVSSKMKATILDDGIPAFEKMPG</sequence>
<keyword evidence="7" id="KW-1185">Reference proteome</keyword>
<name>A0A1M6M3K2_9RHOB</name>
<dbReference type="OrthoDB" id="9807246at2"/>
<dbReference type="GO" id="GO:0046872">
    <property type="term" value="F:metal ion binding"/>
    <property type="evidence" value="ECO:0007669"/>
    <property type="project" value="UniProtKB-KW"/>
</dbReference>
<organism evidence="6 7">
    <name type="scientific">Shimia gijangensis</name>
    <dbReference type="NCBI Taxonomy" id="1470563"/>
    <lineage>
        <taxon>Bacteria</taxon>
        <taxon>Pseudomonadati</taxon>
        <taxon>Pseudomonadota</taxon>
        <taxon>Alphaproteobacteria</taxon>
        <taxon>Rhodobacterales</taxon>
        <taxon>Roseobacteraceae</taxon>
    </lineage>
</organism>
<evidence type="ECO:0000313" key="7">
    <source>
        <dbReference type="Proteomes" id="UP000183982"/>
    </source>
</evidence>
<protein>
    <submittedName>
        <fullName evidence="6">Uncharacterized conserved protein</fullName>
    </submittedName>
</protein>